<evidence type="ECO:0000256" key="2">
    <source>
        <dbReference type="ARBA" id="ARBA00007749"/>
    </source>
</evidence>
<evidence type="ECO:0000313" key="7">
    <source>
        <dbReference type="EMBL" id="CAB4587550.1"/>
    </source>
</evidence>
<keyword evidence="5" id="KW-0862">Zinc</keyword>
<dbReference type="AlphaFoldDB" id="A0A6J6FG16"/>
<dbReference type="Pfam" id="PF00753">
    <property type="entry name" value="Lactamase_B"/>
    <property type="match status" value="1"/>
</dbReference>
<dbReference type="Gene3D" id="3.60.15.10">
    <property type="entry name" value="Ribonuclease Z/Hydroxyacylglutathione hydrolase-like"/>
    <property type="match status" value="1"/>
</dbReference>
<comment type="similarity">
    <text evidence="2">Belongs to the metallo-beta-lactamase superfamily.</text>
</comment>
<dbReference type="PANTHER" id="PTHR42978:SF2">
    <property type="entry name" value="102 KBASES UNSTABLE REGION: FROM 1 TO 119443"/>
    <property type="match status" value="1"/>
</dbReference>
<dbReference type="GO" id="GO:0046872">
    <property type="term" value="F:metal ion binding"/>
    <property type="evidence" value="ECO:0007669"/>
    <property type="project" value="UniProtKB-KW"/>
</dbReference>
<dbReference type="CDD" id="cd07729">
    <property type="entry name" value="AHL_lactonase_MBL-fold"/>
    <property type="match status" value="1"/>
</dbReference>
<sequence>MVNRQRLSGHPISLTVLDFGLFTVHANGRIIGIPGFLIVTSAGEKVLLDTGFAKKYADDVEAASAEDNLGEFGKVLELTQENQPEAQLAKMGLRKSDLDLLIISHTHIDHVGNIGAFPGVPILIGAGERALPKPIYWRGKQPLEWPDSEYILVDEDFDLGPGFKVLHAPGHTPGELALLIDLPETGSVLLTSDAISRESEVAEGCLDSTNPEEALATAHRILKLAKDRDAFVIYGHGPEQWKELKKAPESYR</sequence>
<comment type="cofactor">
    <cofactor evidence="1">
        <name>Zn(2+)</name>
        <dbReference type="ChEBI" id="CHEBI:29105"/>
    </cofactor>
</comment>
<organism evidence="7">
    <name type="scientific">freshwater metagenome</name>
    <dbReference type="NCBI Taxonomy" id="449393"/>
    <lineage>
        <taxon>unclassified sequences</taxon>
        <taxon>metagenomes</taxon>
        <taxon>ecological metagenomes</taxon>
    </lineage>
</organism>
<dbReference type="SMART" id="SM00849">
    <property type="entry name" value="Lactamase_B"/>
    <property type="match status" value="1"/>
</dbReference>
<dbReference type="InterPro" id="IPR036866">
    <property type="entry name" value="RibonucZ/Hydroxyglut_hydro"/>
</dbReference>
<evidence type="ECO:0000256" key="3">
    <source>
        <dbReference type="ARBA" id="ARBA00022723"/>
    </source>
</evidence>
<dbReference type="PANTHER" id="PTHR42978">
    <property type="entry name" value="QUORUM-QUENCHING LACTONASE YTNP-RELATED-RELATED"/>
    <property type="match status" value="1"/>
</dbReference>
<evidence type="ECO:0000256" key="5">
    <source>
        <dbReference type="ARBA" id="ARBA00022833"/>
    </source>
</evidence>
<dbReference type="EMBL" id="CAFAAE010000065">
    <property type="protein sequence ID" value="CAB4790879.1"/>
    <property type="molecule type" value="Genomic_DNA"/>
</dbReference>
<accession>A0A6J6FG16</accession>
<protein>
    <submittedName>
        <fullName evidence="7">Unannotated protein</fullName>
    </submittedName>
</protein>
<name>A0A6J6FG16_9ZZZZ</name>
<dbReference type="EMBL" id="CAEZUF010000019">
    <property type="protein sequence ID" value="CAB4587550.1"/>
    <property type="molecule type" value="Genomic_DNA"/>
</dbReference>
<evidence type="ECO:0000256" key="4">
    <source>
        <dbReference type="ARBA" id="ARBA00022801"/>
    </source>
</evidence>
<gene>
    <name evidence="7" type="ORF">UFOPK1791_00342</name>
    <name evidence="8" type="ORF">UFOPK2982_00558</name>
</gene>
<feature type="domain" description="Metallo-beta-lactamase" evidence="6">
    <location>
        <begin position="32"/>
        <end position="236"/>
    </location>
</feature>
<dbReference type="SUPFAM" id="SSF56281">
    <property type="entry name" value="Metallo-hydrolase/oxidoreductase"/>
    <property type="match status" value="1"/>
</dbReference>
<dbReference type="InterPro" id="IPR001279">
    <property type="entry name" value="Metallo-B-lactamas"/>
</dbReference>
<dbReference type="InterPro" id="IPR051013">
    <property type="entry name" value="MBL_superfamily_lactonases"/>
</dbReference>
<evidence type="ECO:0000259" key="6">
    <source>
        <dbReference type="SMART" id="SM00849"/>
    </source>
</evidence>
<keyword evidence="3" id="KW-0479">Metal-binding</keyword>
<reference evidence="7" key="1">
    <citation type="submission" date="2020-05" db="EMBL/GenBank/DDBJ databases">
        <authorList>
            <person name="Chiriac C."/>
            <person name="Salcher M."/>
            <person name="Ghai R."/>
            <person name="Kavagutti S V."/>
        </authorList>
    </citation>
    <scope>NUCLEOTIDE SEQUENCE</scope>
</reference>
<dbReference type="GO" id="GO:0016787">
    <property type="term" value="F:hydrolase activity"/>
    <property type="evidence" value="ECO:0007669"/>
    <property type="project" value="UniProtKB-KW"/>
</dbReference>
<proteinExistence type="inferred from homology"/>
<keyword evidence="4" id="KW-0378">Hydrolase</keyword>
<evidence type="ECO:0000256" key="1">
    <source>
        <dbReference type="ARBA" id="ARBA00001947"/>
    </source>
</evidence>
<evidence type="ECO:0000313" key="8">
    <source>
        <dbReference type="EMBL" id="CAB4790879.1"/>
    </source>
</evidence>